<dbReference type="InterPro" id="IPR013766">
    <property type="entry name" value="Thioredoxin_domain"/>
</dbReference>
<gene>
    <name evidence="3" type="ORF">KALB_8667</name>
</gene>
<dbReference type="Pfam" id="PF01436">
    <property type="entry name" value="NHL"/>
    <property type="match status" value="1"/>
</dbReference>
<dbReference type="eggNOG" id="COG0526">
    <property type="taxonomic scope" value="Bacteria"/>
</dbReference>
<dbReference type="Pfam" id="PF13905">
    <property type="entry name" value="Thioredoxin_8"/>
    <property type="match status" value="1"/>
</dbReference>
<keyword evidence="1" id="KW-0677">Repeat</keyword>
<reference evidence="3 4" key="1">
    <citation type="journal article" date="2014" name="BMC Genomics">
        <title>Complete genome sequence of producer of the glycopeptide antibiotic Aculeximycin Kutzneria albida DSM 43870T, a representative of minor genus of Pseudonocardiaceae.</title>
        <authorList>
            <person name="Rebets Y."/>
            <person name="Tokovenko B."/>
            <person name="Lushchyk I."/>
            <person name="Ruckert C."/>
            <person name="Zaburannyi N."/>
            <person name="Bechthold A."/>
            <person name="Kalinowski J."/>
            <person name="Luzhetskyy A."/>
        </authorList>
    </citation>
    <scope>NUCLEOTIDE SEQUENCE [LARGE SCALE GENOMIC DNA]</scope>
    <source>
        <strain evidence="3">DSM 43870</strain>
    </source>
</reference>
<dbReference type="EMBL" id="CP007155">
    <property type="protein sequence ID" value="AHI02024.1"/>
    <property type="molecule type" value="Genomic_DNA"/>
</dbReference>
<dbReference type="PROSITE" id="PS51352">
    <property type="entry name" value="THIOREDOXIN_2"/>
    <property type="match status" value="1"/>
</dbReference>
<proteinExistence type="predicted"/>
<evidence type="ECO:0000313" key="4">
    <source>
        <dbReference type="Proteomes" id="UP000019225"/>
    </source>
</evidence>
<dbReference type="STRING" id="1449976.KALB_8667"/>
<dbReference type="HOGENOM" id="CLU_013730_1_0_11"/>
<sequence>MVGVGTPSHLLVLTSDVSTAKRRVRVRAPELAGRGWLNTGGRSISLADLRGRITLLDFWTFCCINCLHVLDELRPLEEEFADVLVTIGVHSPKFVHEADPDALAAAVERYEVHHPVLDDPELRTWQQYAVKAWPTLVLVDPEGYVVHTAAGEGHAEALRRVITELVAEHEAKGTLHRGDGPYVPPQPRATELRFPAKVAVTRANTLLVTDSAHHGVVELAEDGETVLRRIGSGERGRADGAAGAASFSEPAGIAVLPEEVAEQVGYDVVVADTVNHLLRGIDLRTGEVRTVAGTGEQWRNGDTDGPADKIDLTSPWDVAWWQPAGGVVVAMAGNHTIGLFDPVTSTVTRFAGTTVEGLKDGPAQEAFFAQTSGLAADGDRLWLADSETSALRWIEPAGDGFEVHTAVGKGLFDFGHRDGAADQALLQHPLGVAVLPDGSVAVCDTYNSAVRRYQPGTGEVSTLATGVAEPSGAAVIDGELVVVASAAHRLERPVPPGIAAQLVAGEAHQVRRPPSELAAGEVELVVVFQPPPGQKLDERYGPSTRLEITSSPPELLVAGAGVDTALSRRIVLADGIAEGVLHVVAQAASCDDGPGVEHPVCRLTRQDWGVPVRVRPEGPSRLALVMGGVDEHGAGADQDVPGAK</sequence>
<dbReference type="InterPro" id="IPR012336">
    <property type="entry name" value="Thioredoxin-like_fold"/>
</dbReference>
<dbReference type="AlphaFoldDB" id="W5WLC5"/>
<evidence type="ECO:0000313" key="3">
    <source>
        <dbReference type="EMBL" id="AHI02024.1"/>
    </source>
</evidence>
<dbReference type="PANTHER" id="PTHR46388">
    <property type="entry name" value="NHL REPEAT-CONTAINING PROTEIN 2"/>
    <property type="match status" value="1"/>
</dbReference>
<dbReference type="CDD" id="cd14951">
    <property type="entry name" value="NHL-2_like"/>
    <property type="match status" value="1"/>
</dbReference>
<dbReference type="InterPro" id="IPR001258">
    <property type="entry name" value="NHL_repeat"/>
</dbReference>
<dbReference type="InterPro" id="IPR045302">
    <property type="entry name" value="NHL2_NHL_rpt_dom"/>
</dbReference>
<feature type="domain" description="Thioredoxin" evidence="2">
    <location>
        <begin position="22"/>
        <end position="167"/>
    </location>
</feature>
<dbReference type="SUPFAM" id="SSF52833">
    <property type="entry name" value="Thioredoxin-like"/>
    <property type="match status" value="1"/>
</dbReference>
<evidence type="ECO:0000259" key="2">
    <source>
        <dbReference type="PROSITE" id="PS51352"/>
    </source>
</evidence>
<dbReference type="RefSeq" id="WP_042221430.1">
    <property type="nucleotide sequence ID" value="NZ_CP007155.1"/>
</dbReference>
<organism evidence="3 4">
    <name type="scientific">Kutzneria albida DSM 43870</name>
    <dbReference type="NCBI Taxonomy" id="1449976"/>
    <lineage>
        <taxon>Bacteria</taxon>
        <taxon>Bacillati</taxon>
        <taxon>Actinomycetota</taxon>
        <taxon>Actinomycetes</taxon>
        <taxon>Pseudonocardiales</taxon>
        <taxon>Pseudonocardiaceae</taxon>
        <taxon>Kutzneria</taxon>
    </lineage>
</organism>
<dbReference type="KEGG" id="kal:KALB_8667"/>
<dbReference type="SUPFAM" id="SSF101898">
    <property type="entry name" value="NHL repeat"/>
    <property type="match status" value="1"/>
</dbReference>
<dbReference type="PATRIC" id="fig|1449976.3.peg.8705"/>
<dbReference type="Proteomes" id="UP000019225">
    <property type="component" value="Chromosome"/>
</dbReference>
<protein>
    <recommendedName>
        <fullName evidence="2">Thioredoxin domain-containing protein</fullName>
    </recommendedName>
</protein>
<dbReference type="PANTHER" id="PTHR46388:SF2">
    <property type="entry name" value="NHL REPEAT-CONTAINING PROTEIN 2"/>
    <property type="match status" value="1"/>
</dbReference>
<evidence type="ECO:0000256" key="1">
    <source>
        <dbReference type="ARBA" id="ARBA00022737"/>
    </source>
</evidence>
<accession>W5WLC5</accession>
<dbReference type="OrthoDB" id="9811352at2"/>
<keyword evidence="4" id="KW-1185">Reference proteome</keyword>
<dbReference type="Gene3D" id="3.40.30.10">
    <property type="entry name" value="Glutaredoxin"/>
    <property type="match status" value="1"/>
</dbReference>
<dbReference type="InterPro" id="IPR011042">
    <property type="entry name" value="6-blade_b-propeller_TolB-like"/>
</dbReference>
<dbReference type="Gene3D" id="2.120.10.30">
    <property type="entry name" value="TolB, C-terminal domain"/>
    <property type="match status" value="2"/>
</dbReference>
<name>W5WLC5_9PSEU</name>
<dbReference type="InterPro" id="IPR036249">
    <property type="entry name" value="Thioredoxin-like_sf"/>
</dbReference>